<name>A0A0S2W617_9FIRM</name>
<dbReference type="KEGG" id="ibu:IB211_02397c"/>
<gene>
    <name evidence="2" type="ORF">IB211_02397c</name>
</gene>
<dbReference type="STRING" id="1297617.IB211_02397c"/>
<protein>
    <submittedName>
        <fullName evidence="2">Uncharacterized protein</fullName>
    </submittedName>
</protein>
<dbReference type="EMBL" id="CP011307">
    <property type="protein sequence ID" value="ALP94788.1"/>
    <property type="molecule type" value="Genomic_DNA"/>
</dbReference>
<keyword evidence="1" id="KW-1133">Transmembrane helix</keyword>
<evidence type="ECO:0000256" key="1">
    <source>
        <dbReference type="SAM" id="Phobius"/>
    </source>
</evidence>
<evidence type="ECO:0000313" key="3">
    <source>
        <dbReference type="Proteomes" id="UP000064844"/>
    </source>
</evidence>
<evidence type="ECO:0000313" key="2">
    <source>
        <dbReference type="EMBL" id="ALP94788.1"/>
    </source>
</evidence>
<dbReference type="AlphaFoldDB" id="A0A0S2W617"/>
<organism evidence="2 3">
    <name type="scientific">Intestinimonas butyriciproducens</name>
    <dbReference type="NCBI Taxonomy" id="1297617"/>
    <lineage>
        <taxon>Bacteria</taxon>
        <taxon>Bacillati</taxon>
        <taxon>Bacillota</taxon>
        <taxon>Clostridia</taxon>
        <taxon>Eubacteriales</taxon>
        <taxon>Intestinimonas</taxon>
    </lineage>
</organism>
<accession>A0A0S2W617</accession>
<dbReference type="Proteomes" id="UP000064844">
    <property type="component" value="Chromosome"/>
</dbReference>
<reference evidence="3" key="2">
    <citation type="submission" date="2015-04" db="EMBL/GenBank/DDBJ databases">
        <title>A butyrogenic pathway from the amino acid lysine in a human gut commensal.</title>
        <authorList>
            <person name="de Vos W.M."/>
            <person name="Bui N.T.P."/>
            <person name="Plugge C.M."/>
            <person name="Ritari J."/>
        </authorList>
    </citation>
    <scope>NUCLEOTIDE SEQUENCE [LARGE SCALE GENOMIC DNA]</scope>
    <source>
        <strain evidence="3">AF211</strain>
    </source>
</reference>
<keyword evidence="1" id="KW-0472">Membrane</keyword>
<reference evidence="2 3" key="1">
    <citation type="journal article" date="2015" name="Nat. Commun.">
        <title>Production of butyrate from lysine and the Amadori product fructoselysine by a human gut commensal.</title>
        <authorList>
            <person name="Bui T.P."/>
            <person name="Ritari J."/>
            <person name="Boeren S."/>
            <person name="de Waard P."/>
            <person name="Plugge C.M."/>
            <person name="de Vos W.M."/>
        </authorList>
    </citation>
    <scope>NUCLEOTIDE SEQUENCE [LARGE SCALE GENOMIC DNA]</scope>
    <source>
        <strain evidence="2 3">AF211</strain>
    </source>
</reference>
<proteinExistence type="predicted"/>
<keyword evidence="3" id="KW-1185">Reference proteome</keyword>
<keyword evidence="1" id="KW-0812">Transmembrane</keyword>
<feature type="transmembrane region" description="Helical" evidence="1">
    <location>
        <begin position="24"/>
        <end position="45"/>
    </location>
</feature>
<sequence length="53" mass="6208">MNGGIGAWADRLKYFKYIGWRGQFNFILVTIFIQIAFLIFGIIIFENKNKFCA</sequence>